<name>A0A2T1LT38_9CHRO</name>
<keyword evidence="2" id="KW-1185">Reference proteome</keyword>
<accession>A0A2T1LT38</accession>
<dbReference type="RefSeq" id="WP_106458694.1">
    <property type="nucleotide sequence ID" value="NZ_PXOH01000030.1"/>
</dbReference>
<reference evidence="1 2" key="1">
    <citation type="submission" date="2018-03" db="EMBL/GenBank/DDBJ databases">
        <title>The ancient ancestry and fast evolution of plastids.</title>
        <authorList>
            <person name="Moore K.R."/>
            <person name="Magnabosco C."/>
            <person name="Momper L."/>
            <person name="Gold D.A."/>
            <person name="Bosak T."/>
            <person name="Fournier G.P."/>
        </authorList>
    </citation>
    <scope>NUCLEOTIDE SEQUENCE [LARGE SCALE GENOMIC DNA]</scope>
    <source>
        <strain evidence="1 2">CCALA 016</strain>
    </source>
</reference>
<gene>
    <name evidence="1" type="ORF">C7H19_20025</name>
</gene>
<organism evidence="1 2">
    <name type="scientific">Aphanothece hegewaldii CCALA 016</name>
    <dbReference type="NCBI Taxonomy" id="2107694"/>
    <lineage>
        <taxon>Bacteria</taxon>
        <taxon>Bacillati</taxon>
        <taxon>Cyanobacteriota</taxon>
        <taxon>Cyanophyceae</taxon>
        <taxon>Oscillatoriophycideae</taxon>
        <taxon>Chroococcales</taxon>
        <taxon>Aphanothecaceae</taxon>
        <taxon>Aphanothece</taxon>
    </lineage>
</organism>
<dbReference type="Proteomes" id="UP000239001">
    <property type="component" value="Unassembled WGS sequence"/>
</dbReference>
<protein>
    <submittedName>
        <fullName evidence="1">Uncharacterized protein</fullName>
    </submittedName>
</protein>
<evidence type="ECO:0000313" key="1">
    <source>
        <dbReference type="EMBL" id="PSF33460.1"/>
    </source>
</evidence>
<comment type="caution">
    <text evidence="1">The sequence shown here is derived from an EMBL/GenBank/DDBJ whole genome shotgun (WGS) entry which is preliminary data.</text>
</comment>
<evidence type="ECO:0000313" key="2">
    <source>
        <dbReference type="Proteomes" id="UP000239001"/>
    </source>
</evidence>
<dbReference type="AlphaFoldDB" id="A0A2T1LT38"/>
<proteinExistence type="predicted"/>
<dbReference type="EMBL" id="PXOH01000030">
    <property type="protein sequence ID" value="PSF33460.1"/>
    <property type="molecule type" value="Genomic_DNA"/>
</dbReference>
<reference evidence="1 2" key="2">
    <citation type="submission" date="2018-03" db="EMBL/GenBank/DDBJ databases">
        <authorList>
            <person name="Keele B.F."/>
        </authorList>
    </citation>
    <scope>NUCLEOTIDE SEQUENCE [LARGE SCALE GENOMIC DNA]</scope>
    <source>
        <strain evidence="1 2">CCALA 016</strain>
    </source>
</reference>
<dbReference type="OrthoDB" id="423841at2"/>
<sequence length="166" mass="18666">MNGFAAESLFLEIIKAIPKIKTFAIPDSQTLINIANTHKIGRKRLELAYPYLLQEWGEEIRHPKTGQLTLKLIWANIPASVILDYIFGIDCCITFLGYAVAIDISCNQKAIEEKVIKLCQLRPLWQAIGMDNACVCHITNKNLNKDSVWSALKTVSKQNQVIPVTL</sequence>